<sequence length="392" mass="45673">MLAERLTGRYQVEVLTTCVKNYLTGNNEFPEGEENINGVVVRRFKAAPIHKEKLHSYVRKAKRARKLRRFLYQCRLLGLVSCFRPVWTYRKEFEVKALNSSVFYSPSLVSFIKEHKKEYKAFIPISLDYPHMYYTALHAPEKTLVIPTMHYHSISFRSILTQVFTKAAYIGFNTHAEEKLGRRIFGHRMSHHGIISVGIEMVPPADWATTSAKYGLPSEYLLYVGRVDRNKLHRIFKYFIAYKKTYKDTRLKLVMVGGLFTETFEHPDIIYTGFVSEHEKTAIIQHAKIVVNPSKYESLSLILLEAMSQKKPMLVNGLCNVLKEHCKKSRHAALAYFNKQDFIRKLHRIDSSEKLRTEMGEKGAEYVEKNYNWELILKNLTTAIEYIGKKND</sequence>
<dbReference type="InterPro" id="IPR001296">
    <property type="entry name" value="Glyco_trans_1"/>
</dbReference>
<keyword evidence="4" id="KW-1185">Reference proteome</keyword>
<keyword evidence="1 3" id="KW-0808">Transferase</keyword>
<dbReference type="Proteomes" id="UP000279562">
    <property type="component" value="Unassembled WGS sequence"/>
</dbReference>
<dbReference type="GO" id="GO:0016757">
    <property type="term" value="F:glycosyltransferase activity"/>
    <property type="evidence" value="ECO:0007669"/>
    <property type="project" value="InterPro"/>
</dbReference>
<feature type="domain" description="Glycosyl transferase family 1" evidence="2">
    <location>
        <begin position="218"/>
        <end position="364"/>
    </location>
</feature>
<evidence type="ECO:0000313" key="3">
    <source>
        <dbReference type="EMBL" id="RRD91121.1"/>
    </source>
</evidence>
<dbReference type="GO" id="GO:0009103">
    <property type="term" value="P:lipopolysaccharide biosynthetic process"/>
    <property type="evidence" value="ECO:0007669"/>
    <property type="project" value="TreeGrafter"/>
</dbReference>
<evidence type="ECO:0000256" key="1">
    <source>
        <dbReference type="ARBA" id="ARBA00022679"/>
    </source>
</evidence>
<dbReference type="AlphaFoldDB" id="A0A3P2A6T5"/>
<dbReference type="SUPFAM" id="SSF53756">
    <property type="entry name" value="UDP-Glycosyltransferase/glycogen phosphorylase"/>
    <property type="match status" value="1"/>
</dbReference>
<organism evidence="3 4">
    <name type="scientific">Prevotella heparinolytica</name>
    <dbReference type="NCBI Taxonomy" id="28113"/>
    <lineage>
        <taxon>Bacteria</taxon>
        <taxon>Pseudomonadati</taxon>
        <taxon>Bacteroidota</taxon>
        <taxon>Bacteroidia</taxon>
        <taxon>Bacteroidales</taxon>
        <taxon>Bacteroidaceae</taxon>
        <taxon>Bacteroides</taxon>
    </lineage>
</organism>
<dbReference type="Gene3D" id="3.40.50.2000">
    <property type="entry name" value="Glycogen Phosphorylase B"/>
    <property type="match status" value="1"/>
</dbReference>
<protein>
    <submittedName>
        <fullName evidence="3">Glycosyltransferase</fullName>
    </submittedName>
</protein>
<evidence type="ECO:0000313" key="4">
    <source>
        <dbReference type="Proteomes" id="UP000279562"/>
    </source>
</evidence>
<name>A0A3P2A6T5_9BACE</name>
<accession>A0A3P2A6T5</accession>
<dbReference type="Pfam" id="PF00534">
    <property type="entry name" value="Glycos_transf_1"/>
    <property type="match status" value="1"/>
</dbReference>
<dbReference type="PANTHER" id="PTHR46401:SF2">
    <property type="entry name" value="GLYCOSYLTRANSFERASE WBBK-RELATED"/>
    <property type="match status" value="1"/>
</dbReference>
<evidence type="ECO:0000259" key="2">
    <source>
        <dbReference type="Pfam" id="PF00534"/>
    </source>
</evidence>
<proteinExistence type="predicted"/>
<comment type="caution">
    <text evidence="3">The sequence shown here is derived from an EMBL/GenBank/DDBJ whole genome shotgun (WGS) entry which is preliminary data.</text>
</comment>
<reference evidence="3 4" key="1">
    <citation type="submission" date="2018-11" db="EMBL/GenBank/DDBJ databases">
        <title>Genomes From Bacteria Associated with the Canine Oral Cavity: a Test Case for Automated Genome-Based Taxonomic Assignment.</title>
        <authorList>
            <person name="Coil D.A."/>
            <person name="Jospin G."/>
            <person name="Darling A.E."/>
            <person name="Wallis C."/>
            <person name="Davis I.J."/>
            <person name="Harris S."/>
            <person name="Eisen J.A."/>
            <person name="Holcombe L.J."/>
            <person name="O'Flynn C."/>
        </authorList>
    </citation>
    <scope>NUCLEOTIDE SEQUENCE [LARGE SCALE GENOMIC DNA]</scope>
    <source>
        <strain evidence="3 4">OH1047_COT-310</strain>
    </source>
</reference>
<dbReference type="PANTHER" id="PTHR46401">
    <property type="entry name" value="GLYCOSYLTRANSFERASE WBBK-RELATED"/>
    <property type="match status" value="1"/>
</dbReference>
<dbReference type="EMBL" id="RQYF01000028">
    <property type="protein sequence ID" value="RRD91121.1"/>
    <property type="molecule type" value="Genomic_DNA"/>
</dbReference>
<gene>
    <name evidence="3" type="ORF">EII33_07470</name>
</gene>